<name>A0A0F9UCU6_9ZZZZ</name>
<evidence type="ECO:0000313" key="2">
    <source>
        <dbReference type="EMBL" id="KKN91000.1"/>
    </source>
</evidence>
<sequence length="159" mass="17259">MSADTYPSDIAARAARLGSEICAHRKALKVSATATAEISNISRVTLHRIEKGEASVSMAAYLRVLAALGLELGVIDSSKEKTSQLPAPESIPVRISLMAYPVLKSLAWQVHGTDSLTPQEAWDIYDRNWRHADLSKAQSDELALIESLRQVFGGGTRDV</sequence>
<dbReference type="Gene3D" id="1.10.260.40">
    <property type="entry name" value="lambda repressor-like DNA-binding domains"/>
    <property type="match status" value="1"/>
</dbReference>
<comment type="caution">
    <text evidence="2">The sequence shown here is derived from an EMBL/GenBank/DDBJ whole genome shotgun (WGS) entry which is preliminary data.</text>
</comment>
<accession>A0A0F9UCU6</accession>
<reference evidence="2" key="1">
    <citation type="journal article" date="2015" name="Nature">
        <title>Complex archaea that bridge the gap between prokaryotes and eukaryotes.</title>
        <authorList>
            <person name="Spang A."/>
            <person name="Saw J.H."/>
            <person name="Jorgensen S.L."/>
            <person name="Zaremba-Niedzwiedzka K."/>
            <person name="Martijn J."/>
            <person name="Lind A.E."/>
            <person name="van Eijk R."/>
            <person name="Schleper C."/>
            <person name="Guy L."/>
            <person name="Ettema T.J."/>
        </authorList>
    </citation>
    <scope>NUCLEOTIDE SEQUENCE</scope>
</reference>
<dbReference type="InterPro" id="IPR001387">
    <property type="entry name" value="Cro/C1-type_HTH"/>
</dbReference>
<dbReference type="GO" id="GO:0003677">
    <property type="term" value="F:DNA binding"/>
    <property type="evidence" value="ECO:0007669"/>
    <property type="project" value="InterPro"/>
</dbReference>
<dbReference type="PROSITE" id="PS50943">
    <property type="entry name" value="HTH_CROC1"/>
    <property type="match status" value="1"/>
</dbReference>
<dbReference type="InterPro" id="IPR010982">
    <property type="entry name" value="Lambda_DNA-bd_dom_sf"/>
</dbReference>
<dbReference type="Pfam" id="PF13560">
    <property type="entry name" value="HTH_31"/>
    <property type="match status" value="1"/>
</dbReference>
<dbReference type="CDD" id="cd00093">
    <property type="entry name" value="HTH_XRE"/>
    <property type="match status" value="1"/>
</dbReference>
<organism evidence="2">
    <name type="scientific">marine sediment metagenome</name>
    <dbReference type="NCBI Taxonomy" id="412755"/>
    <lineage>
        <taxon>unclassified sequences</taxon>
        <taxon>metagenomes</taxon>
        <taxon>ecological metagenomes</taxon>
    </lineage>
</organism>
<dbReference type="EMBL" id="LAZR01000106">
    <property type="protein sequence ID" value="KKN91000.1"/>
    <property type="molecule type" value="Genomic_DNA"/>
</dbReference>
<feature type="domain" description="HTH cro/C1-type" evidence="1">
    <location>
        <begin position="25"/>
        <end position="75"/>
    </location>
</feature>
<dbReference type="SUPFAM" id="SSF47413">
    <property type="entry name" value="lambda repressor-like DNA-binding domains"/>
    <property type="match status" value="1"/>
</dbReference>
<gene>
    <name evidence="2" type="ORF">LCGC14_0222020</name>
</gene>
<proteinExistence type="predicted"/>
<evidence type="ECO:0000259" key="1">
    <source>
        <dbReference type="PROSITE" id="PS50943"/>
    </source>
</evidence>
<protein>
    <recommendedName>
        <fullName evidence="1">HTH cro/C1-type domain-containing protein</fullName>
    </recommendedName>
</protein>
<dbReference type="AlphaFoldDB" id="A0A0F9UCU6"/>
<dbReference type="SMART" id="SM00530">
    <property type="entry name" value="HTH_XRE"/>
    <property type="match status" value="1"/>
</dbReference>